<dbReference type="PANTHER" id="PTHR43300">
    <property type="entry name" value="ACETYLTRANSFERASE"/>
    <property type="match status" value="1"/>
</dbReference>
<keyword evidence="1 2" id="KW-0808">Transferase</keyword>
<dbReference type="SUPFAM" id="SSF51161">
    <property type="entry name" value="Trimeric LpxA-like enzymes"/>
    <property type="match status" value="1"/>
</dbReference>
<reference evidence="2" key="1">
    <citation type="submission" date="2020-03" db="EMBL/GenBank/DDBJ databases">
        <title>The deep terrestrial virosphere.</title>
        <authorList>
            <person name="Holmfeldt K."/>
            <person name="Nilsson E."/>
            <person name="Simone D."/>
            <person name="Lopez-Fernandez M."/>
            <person name="Wu X."/>
            <person name="de Brujin I."/>
            <person name="Lundin D."/>
            <person name="Andersson A."/>
            <person name="Bertilsson S."/>
            <person name="Dopson M."/>
        </authorList>
    </citation>
    <scope>NUCLEOTIDE SEQUENCE</scope>
    <source>
        <strain evidence="2">MM415B01331</strain>
    </source>
</reference>
<dbReference type="AlphaFoldDB" id="A0A6M3IP36"/>
<dbReference type="InterPro" id="IPR011004">
    <property type="entry name" value="Trimer_LpxA-like_sf"/>
</dbReference>
<name>A0A6M3IP36_9ZZZZ</name>
<dbReference type="Pfam" id="PF00132">
    <property type="entry name" value="Hexapep"/>
    <property type="match status" value="2"/>
</dbReference>
<gene>
    <name evidence="2" type="ORF">MM415B01331_0014</name>
</gene>
<organism evidence="2">
    <name type="scientific">viral metagenome</name>
    <dbReference type="NCBI Taxonomy" id="1070528"/>
    <lineage>
        <taxon>unclassified sequences</taxon>
        <taxon>metagenomes</taxon>
        <taxon>organismal metagenomes</taxon>
    </lineage>
</organism>
<accession>A0A6M3IP36</accession>
<dbReference type="PROSITE" id="PS00101">
    <property type="entry name" value="HEXAPEP_TRANSFERASES"/>
    <property type="match status" value="1"/>
</dbReference>
<evidence type="ECO:0000313" key="2">
    <source>
        <dbReference type="EMBL" id="QJA59184.1"/>
    </source>
</evidence>
<dbReference type="Gene3D" id="2.160.10.10">
    <property type="entry name" value="Hexapeptide repeat proteins"/>
    <property type="match status" value="1"/>
</dbReference>
<dbReference type="InterPro" id="IPR018357">
    <property type="entry name" value="Hexapep_transf_CS"/>
</dbReference>
<protein>
    <submittedName>
        <fullName evidence="2">Putative acetyltransferase</fullName>
    </submittedName>
</protein>
<dbReference type="CDD" id="cd03358">
    <property type="entry name" value="LbH_WxcM_N_like"/>
    <property type="match status" value="1"/>
</dbReference>
<dbReference type="GO" id="GO:0016740">
    <property type="term" value="F:transferase activity"/>
    <property type="evidence" value="ECO:0007669"/>
    <property type="project" value="UniProtKB-KW"/>
</dbReference>
<sequence>MIWEPCNIYPTAVIGEDVNVGAFTEIGPNVNIGDGVRIGAMCFIPEGVTIEPDAWIGPRCTFTNDKYPPSGKENWKPTRVCKEASIGAAVTILPGVTIGEGAKIGAGSVVTKDVPADEKWCGVPAKKMED</sequence>
<dbReference type="EMBL" id="MT141358">
    <property type="protein sequence ID" value="QJA59184.1"/>
    <property type="molecule type" value="Genomic_DNA"/>
</dbReference>
<dbReference type="InterPro" id="IPR050179">
    <property type="entry name" value="Trans_hexapeptide_repeat"/>
</dbReference>
<dbReference type="InterPro" id="IPR001451">
    <property type="entry name" value="Hexapep"/>
</dbReference>
<evidence type="ECO:0000256" key="1">
    <source>
        <dbReference type="ARBA" id="ARBA00022679"/>
    </source>
</evidence>
<proteinExistence type="predicted"/>